<dbReference type="EMBL" id="JBJHQF010000006">
    <property type="protein sequence ID" value="MFK9003685.1"/>
    <property type="molecule type" value="Genomic_DNA"/>
</dbReference>
<feature type="region of interest" description="Disordered" evidence="1">
    <location>
        <begin position="1"/>
        <end position="20"/>
    </location>
</feature>
<protein>
    <submittedName>
        <fullName evidence="2">Uncharacterized protein</fullName>
    </submittedName>
</protein>
<evidence type="ECO:0000256" key="1">
    <source>
        <dbReference type="SAM" id="MobiDB-lite"/>
    </source>
</evidence>
<name>A0ABW8QXE4_9PSED</name>
<evidence type="ECO:0000313" key="3">
    <source>
        <dbReference type="Proteomes" id="UP001623008"/>
    </source>
</evidence>
<proteinExistence type="predicted"/>
<comment type="caution">
    <text evidence="2">The sequence shown here is derived from an EMBL/GenBank/DDBJ whole genome shotgun (WGS) entry which is preliminary data.</text>
</comment>
<gene>
    <name evidence="2" type="ORF">ACJEBJ_06075</name>
</gene>
<accession>A0ABW8QXE4</accession>
<organism evidence="2 3">
    <name type="scientific">Pseudomonas pergaminensis</name>
    <dbReference type="NCBI Taxonomy" id="2853159"/>
    <lineage>
        <taxon>Bacteria</taxon>
        <taxon>Pseudomonadati</taxon>
        <taxon>Pseudomonadota</taxon>
        <taxon>Gammaproteobacteria</taxon>
        <taxon>Pseudomonadales</taxon>
        <taxon>Pseudomonadaceae</taxon>
        <taxon>Pseudomonas</taxon>
    </lineage>
</organism>
<dbReference type="RefSeq" id="WP_406596875.1">
    <property type="nucleotide sequence ID" value="NZ_JBJHQF010000006.1"/>
</dbReference>
<dbReference type="Proteomes" id="UP001623008">
    <property type="component" value="Unassembled WGS sequence"/>
</dbReference>
<sequence length="244" mass="25838">MSTITGHPVANTLPSQSHAAPKSLAEVTQNLMVADRLHKAGVFSNTPQLGTVARDAFVNAGINGLVSAPMSIATYAGSAWTGEAIKGQYAAQTPLLPPVHQPAPSTQGAMPPDSVAVQSANVDTRLALAELRIEVVANSIMAILQGTGASALEMTKRGSLATGERLTMLETSYDAAEKYLKDIGEECGLIFRPYAGTSSATVTDIRRLDSLDKRFEAMNTFIGRMIKFKETELPNETTADTTTV</sequence>
<evidence type="ECO:0000313" key="2">
    <source>
        <dbReference type="EMBL" id="MFK9003685.1"/>
    </source>
</evidence>
<reference evidence="2 3" key="1">
    <citation type="submission" date="2024-11" db="EMBL/GenBank/DDBJ databases">
        <authorList>
            <person name="Lucas J.A."/>
        </authorList>
    </citation>
    <scope>NUCLEOTIDE SEQUENCE [LARGE SCALE GENOMIC DNA]</scope>
    <source>
        <strain evidence="2 3">Z 7.15</strain>
    </source>
</reference>
<keyword evidence="3" id="KW-1185">Reference proteome</keyword>